<feature type="domain" description="HTH cro/C1-type" evidence="1">
    <location>
        <begin position="13"/>
        <end position="60"/>
    </location>
</feature>
<accession>A0ABV6NL84</accession>
<dbReference type="InterPro" id="IPR010982">
    <property type="entry name" value="Lambda_DNA-bd_dom_sf"/>
</dbReference>
<keyword evidence="3" id="KW-1185">Reference proteome</keyword>
<evidence type="ECO:0000259" key="1">
    <source>
        <dbReference type="Pfam" id="PF01381"/>
    </source>
</evidence>
<dbReference type="Gene3D" id="1.10.260.40">
    <property type="entry name" value="lambda repressor-like DNA-binding domains"/>
    <property type="match status" value="1"/>
</dbReference>
<dbReference type="Pfam" id="PF01381">
    <property type="entry name" value="HTH_3"/>
    <property type="match status" value="1"/>
</dbReference>
<dbReference type="EMBL" id="JBHLTR010000060">
    <property type="protein sequence ID" value="MFC0561459.1"/>
    <property type="molecule type" value="Genomic_DNA"/>
</dbReference>
<proteinExistence type="predicted"/>
<organism evidence="2 3">
    <name type="scientific">Halalkalibacter alkalisediminis</name>
    <dbReference type="NCBI Taxonomy" id="935616"/>
    <lineage>
        <taxon>Bacteria</taxon>
        <taxon>Bacillati</taxon>
        <taxon>Bacillota</taxon>
        <taxon>Bacilli</taxon>
        <taxon>Bacillales</taxon>
        <taxon>Bacillaceae</taxon>
        <taxon>Halalkalibacter</taxon>
    </lineage>
</organism>
<evidence type="ECO:0000313" key="3">
    <source>
        <dbReference type="Proteomes" id="UP001589833"/>
    </source>
</evidence>
<name>A0ABV6NL84_9BACI</name>
<reference evidence="2 3" key="1">
    <citation type="submission" date="2024-09" db="EMBL/GenBank/DDBJ databases">
        <authorList>
            <person name="Sun Q."/>
            <person name="Mori K."/>
        </authorList>
    </citation>
    <scope>NUCLEOTIDE SEQUENCE [LARGE SCALE GENOMIC DNA]</scope>
    <source>
        <strain evidence="2 3">NCAIM B.02301</strain>
    </source>
</reference>
<evidence type="ECO:0000313" key="2">
    <source>
        <dbReference type="EMBL" id="MFC0561459.1"/>
    </source>
</evidence>
<gene>
    <name evidence="2" type="ORF">ACFFH4_21300</name>
</gene>
<comment type="caution">
    <text evidence="2">The sequence shown here is derived from an EMBL/GenBank/DDBJ whole genome shotgun (WGS) entry which is preliminary data.</text>
</comment>
<dbReference type="CDD" id="cd00093">
    <property type="entry name" value="HTH_XRE"/>
    <property type="match status" value="1"/>
</dbReference>
<sequence length="74" mass="8597">MFGLGKQRTKLGKWLDKRGITQAWLMEKTGLNKNTIGDLTNDKERSPTQKTMKKILKAIREIDPSVKSDEFWDM</sequence>
<dbReference type="SUPFAM" id="SSF47413">
    <property type="entry name" value="lambda repressor-like DNA-binding domains"/>
    <property type="match status" value="1"/>
</dbReference>
<protein>
    <submittedName>
        <fullName evidence="2">Helix-turn-helix domain-containing protein</fullName>
    </submittedName>
</protein>
<dbReference type="RefSeq" id="WP_390187272.1">
    <property type="nucleotide sequence ID" value="NZ_JBHLTR010000060.1"/>
</dbReference>
<dbReference type="InterPro" id="IPR001387">
    <property type="entry name" value="Cro/C1-type_HTH"/>
</dbReference>
<dbReference type="Proteomes" id="UP001589833">
    <property type="component" value="Unassembled WGS sequence"/>
</dbReference>